<keyword evidence="2" id="KW-1185">Reference proteome</keyword>
<evidence type="ECO:0000313" key="2">
    <source>
        <dbReference type="Proteomes" id="UP001160148"/>
    </source>
</evidence>
<sequence>MSLRAHPEEFTKYYRMSITTFDELISLVRPYLTRQVTNMRSPISEEERLIITLRYLATGTHFSSLHFEFLAGVSTIAMIVRETCEVLWEVLQPKEMAEPTTDDWKDVAKGFFEKKNAISKYCWRREFICLTINLYF</sequence>
<dbReference type="EMBL" id="CARXXK010001029">
    <property type="protein sequence ID" value="CAI6372310.1"/>
    <property type="molecule type" value="Genomic_DNA"/>
</dbReference>
<accession>A0AAV0XUU4</accession>
<evidence type="ECO:0008006" key="3">
    <source>
        <dbReference type="Google" id="ProtNLM"/>
    </source>
</evidence>
<comment type="caution">
    <text evidence="1">The sequence shown here is derived from an EMBL/GenBank/DDBJ whole genome shotgun (WGS) entry which is preliminary data.</text>
</comment>
<name>A0AAV0XUU4_9HEMI</name>
<organism evidence="1 2">
    <name type="scientific">Macrosiphum euphorbiae</name>
    <name type="common">potato aphid</name>
    <dbReference type="NCBI Taxonomy" id="13131"/>
    <lineage>
        <taxon>Eukaryota</taxon>
        <taxon>Metazoa</taxon>
        <taxon>Ecdysozoa</taxon>
        <taxon>Arthropoda</taxon>
        <taxon>Hexapoda</taxon>
        <taxon>Insecta</taxon>
        <taxon>Pterygota</taxon>
        <taxon>Neoptera</taxon>
        <taxon>Paraneoptera</taxon>
        <taxon>Hemiptera</taxon>
        <taxon>Sternorrhyncha</taxon>
        <taxon>Aphidomorpha</taxon>
        <taxon>Aphidoidea</taxon>
        <taxon>Aphididae</taxon>
        <taxon>Macrosiphini</taxon>
        <taxon>Macrosiphum</taxon>
    </lineage>
</organism>
<proteinExistence type="predicted"/>
<dbReference type="AlphaFoldDB" id="A0AAV0XUU4"/>
<reference evidence="1 2" key="1">
    <citation type="submission" date="2023-01" db="EMBL/GenBank/DDBJ databases">
        <authorList>
            <person name="Whitehead M."/>
        </authorList>
    </citation>
    <scope>NUCLEOTIDE SEQUENCE [LARGE SCALE GENOMIC DNA]</scope>
</reference>
<protein>
    <recommendedName>
        <fullName evidence="3">Protein ANTAGONIST OF LIKE HETEROCHROMATIN PROTEIN 1-like</fullName>
    </recommendedName>
</protein>
<dbReference type="Proteomes" id="UP001160148">
    <property type="component" value="Unassembled WGS sequence"/>
</dbReference>
<gene>
    <name evidence="1" type="ORF">MEUPH1_LOCUS26202</name>
</gene>
<evidence type="ECO:0000313" key="1">
    <source>
        <dbReference type="EMBL" id="CAI6372310.1"/>
    </source>
</evidence>